<dbReference type="RefSeq" id="WP_121794515.1">
    <property type="nucleotide sequence ID" value="NZ_RDBF01000007.1"/>
</dbReference>
<evidence type="ECO:0000256" key="1">
    <source>
        <dbReference type="SAM" id="SignalP"/>
    </source>
</evidence>
<proteinExistence type="predicted"/>
<feature type="signal peptide" evidence="1">
    <location>
        <begin position="1"/>
        <end position="35"/>
    </location>
</feature>
<dbReference type="EMBL" id="RDBF01000007">
    <property type="protein sequence ID" value="RLV55513.1"/>
    <property type="molecule type" value="Genomic_DNA"/>
</dbReference>
<evidence type="ECO:0000313" key="2">
    <source>
        <dbReference type="EMBL" id="RLV55513.1"/>
    </source>
</evidence>
<dbReference type="AlphaFoldDB" id="A0A3L8PLB7"/>
<dbReference type="OrthoDB" id="5147046at2"/>
<accession>A0A3L8PLB7</accession>
<comment type="caution">
    <text evidence="2">The sequence shown here is derived from an EMBL/GenBank/DDBJ whole genome shotgun (WGS) entry which is preliminary data.</text>
</comment>
<protein>
    <submittedName>
        <fullName evidence="2">Uncharacterized protein</fullName>
    </submittedName>
</protein>
<keyword evidence="1" id="KW-0732">Signal</keyword>
<name>A0A3L8PLB7_9ACTN</name>
<organism evidence="2 3">
    <name type="scientific">Aeromicrobium phragmitis</name>
    <dbReference type="NCBI Taxonomy" id="2478914"/>
    <lineage>
        <taxon>Bacteria</taxon>
        <taxon>Bacillati</taxon>
        <taxon>Actinomycetota</taxon>
        <taxon>Actinomycetes</taxon>
        <taxon>Propionibacteriales</taxon>
        <taxon>Nocardioidaceae</taxon>
        <taxon>Aeromicrobium</taxon>
    </lineage>
</organism>
<dbReference type="Proteomes" id="UP000282515">
    <property type="component" value="Unassembled WGS sequence"/>
</dbReference>
<sequence length="151" mass="15991">MNRPRRVPRRPRRRGAVTSRSLLIVAGAASLGVLAACSPSGTACTTIGWFNEVSVQFDGESSPVASVELCVDGDCAPPGQGHPSPDATLAPPETQEWVFTTNMSTPDVLTVRAYRPDGTILAEEHVQPEWVRVGGTEECGGPHLATVTVEL</sequence>
<reference evidence="2 3" key="1">
    <citation type="submission" date="2018-10" db="EMBL/GenBank/DDBJ databases">
        <title>Aeromicrobium sp. 9W16Y-2 whole genome shotgun sequence.</title>
        <authorList>
            <person name="Li F."/>
        </authorList>
    </citation>
    <scope>NUCLEOTIDE SEQUENCE [LARGE SCALE GENOMIC DNA]</scope>
    <source>
        <strain evidence="2 3">9W16Y-2</strain>
    </source>
</reference>
<gene>
    <name evidence="2" type="ORF">D9V41_10495</name>
</gene>
<evidence type="ECO:0000313" key="3">
    <source>
        <dbReference type="Proteomes" id="UP000282515"/>
    </source>
</evidence>
<feature type="chain" id="PRO_5039392621" evidence="1">
    <location>
        <begin position="36"/>
        <end position="151"/>
    </location>
</feature>
<keyword evidence="3" id="KW-1185">Reference proteome</keyword>